<dbReference type="Proteomes" id="UP000887580">
    <property type="component" value="Unplaced"/>
</dbReference>
<sequence length="339" mass="38222">MTEQSLIYGVDVHSRSIAAFPAEENRSIFIVATYSLKENQIFLLEADDRWSRVNGKKFSHDKGEISHLSTNPISESLIFAECSFTPSQNTVTSQVSICELNEATLSIKTHSIFSCPKESSRCLKTEFNSDGSKIGILTDNSVFICDVESNENATMKETFSEKFEAKTSSFVWDKHSKGKILYVSYGKDLALIDIRSDKPETLLSKRLSRITTIDCNPLSQNQIACGSEDGKLTIWDIRNCDKPFLIAHEHQHMIWDIKYNHTYPQLLLSCGSDGRVFLYNSNEKENRIESDLIVDNDDSVYSCCWTGNDPFAFASIAYDGKMTASKVRKTLKYKLLSGS</sequence>
<reference evidence="2" key="1">
    <citation type="submission" date="2022-11" db="UniProtKB">
        <authorList>
            <consortium name="WormBaseParasite"/>
        </authorList>
    </citation>
    <scope>IDENTIFICATION</scope>
</reference>
<organism evidence="1 2">
    <name type="scientific">Panagrolaimus sp. PS1159</name>
    <dbReference type="NCBI Taxonomy" id="55785"/>
    <lineage>
        <taxon>Eukaryota</taxon>
        <taxon>Metazoa</taxon>
        <taxon>Ecdysozoa</taxon>
        <taxon>Nematoda</taxon>
        <taxon>Chromadorea</taxon>
        <taxon>Rhabditida</taxon>
        <taxon>Tylenchina</taxon>
        <taxon>Panagrolaimomorpha</taxon>
        <taxon>Panagrolaimoidea</taxon>
        <taxon>Panagrolaimidae</taxon>
        <taxon>Panagrolaimus</taxon>
    </lineage>
</organism>
<proteinExistence type="predicted"/>
<evidence type="ECO:0000313" key="2">
    <source>
        <dbReference type="WBParaSite" id="PS1159_v2.g14340.t1"/>
    </source>
</evidence>
<protein>
    <submittedName>
        <fullName evidence="2">Uncharacterized protein</fullName>
    </submittedName>
</protein>
<accession>A0AC35F617</accession>
<dbReference type="WBParaSite" id="PS1159_v2.g14340.t1">
    <property type="protein sequence ID" value="PS1159_v2.g14340.t1"/>
    <property type="gene ID" value="PS1159_v2.g14340"/>
</dbReference>
<name>A0AC35F617_9BILA</name>
<evidence type="ECO:0000313" key="1">
    <source>
        <dbReference type="Proteomes" id="UP000887580"/>
    </source>
</evidence>